<dbReference type="InterPro" id="IPR006442">
    <property type="entry name" value="Antitoxin_Phd/YefM"/>
</dbReference>
<dbReference type="PANTHER" id="PTHR33713:SF10">
    <property type="entry name" value="ANTITOXIN YAFN"/>
    <property type="match status" value="1"/>
</dbReference>
<comment type="similarity">
    <text evidence="1 2">Belongs to the phD/YefM antitoxin family.</text>
</comment>
<dbReference type="STRING" id="1618369.UV54_C0044G0002"/>
<dbReference type="InterPro" id="IPR051405">
    <property type="entry name" value="phD/YefM_antitoxin"/>
</dbReference>
<dbReference type="InterPro" id="IPR036165">
    <property type="entry name" value="YefM-like_sf"/>
</dbReference>
<name>A0A0G1EWS4_9BACT</name>
<protein>
    <recommendedName>
        <fullName evidence="2">Antitoxin</fullName>
    </recommendedName>
</protein>
<dbReference type="Gene3D" id="3.40.1620.10">
    <property type="entry name" value="YefM-like domain"/>
    <property type="match status" value="1"/>
</dbReference>
<evidence type="ECO:0000313" key="3">
    <source>
        <dbReference type="EMBL" id="KKS79013.1"/>
    </source>
</evidence>
<dbReference type="AlphaFoldDB" id="A0A0G1EWS4"/>
<dbReference type="Pfam" id="PF02604">
    <property type="entry name" value="PhdYeFM_antitox"/>
    <property type="match status" value="1"/>
</dbReference>
<comment type="caution">
    <text evidence="3">The sequence shown here is derived from an EMBL/GenBank/DDBJ whole genome shotgun (WGS) entry which is preliminary data.</text>
</comment>
<dbReference type="PANTHER" id="PTHR33713">
    <property type="entry name" value="ANTITOXIN YAFN-RELATED"/>
    <property type="match status" value="1"/>
</dbReference>
<dbReference type="SUPFAM" id="SSF143120">
    <property type="entry name" value="YefM-like"/>
    <property type="match status" value="1"/>
</dbReference>
<evidence type="ECO:0000256" key="1">
    <source>
        <dbReference type="ARBA" id="ARBA00009981"/>
    </source>
</evidence>
<accession>A0A0G1EWS4</accession>
<sequence>MMIPTDQNISSISDIRENILGVLDQVQKLSQPMIVMHRNSPRAVLLSIQRYNQLMSLLEDYLDEELALALEKKAKKAAKKDYIPMARLHRELGLNV</sequence>
<comment type="function">
    <text evidence="2">Antitoxin component of a type II toxin-antitoxin (TA) system.</text>
</comment>
<dbReference type="EMBL" id="LCEW01000044">
    <property type="protein sequence ID" value="KKS79013.1"/>
    <property type="molecule type" value="Genomic_DNA"/>
</dbReference>
<organism evidence="3 4">
    <name type="scientific">Candidatus Beckwithbacteria bacterium GW2011_GWA2_43_10</name>
    <dbReference type="NCBI Taxonomy" id="1618369"/>
    <lineage>
        <taxon>Bacteria</taxon>
        <taxon>Candidatus Beckwithiibacteriota</taxon>
    </lineage>
</organism>
<gene>
    <name evidence="3" type="ORF">UV54_C0044G0002</name>
</gene>
<dbReference type="NCBIfam" id="TIGR01552">
    <property type="entry name" value="phd_fam"/>
    <property type="match status" value="1"/>
</dbReference>
<dbReference type="Proteomes" id="UP000034213">
    <property type="component" value="Unassembled WGS sequence"/>
</dbReference>
<evidence type="ECO:0000256" key="2">
    <source>
        <dbReference type="RuleBase" id="RU362080"/>
    </source>
</evidence>
<evidence type="ECO:0000313" key="4">
    <source>
        <dbReference type="Proteomes" id="UP000034213"/>
    </source>
</evidence>
<proteinExistence type="inferred from homology"/>
<reference evidence="3 4" key="1">
    <citation type="journal article" date="2015" name="Nature">
        <title>rRNA introns, odd ribosomes, and small enigmatic genomes across a large radiation of phyla.</title>
        <authorList>
            <person name="Brown C.T."/>
            <person name="Hug L.A."/>
            <person name="Thomas B.C."/>
            <person name="Sharon I."/>
            <person name="Castelle C.J."/>
            <person name="Singh A."/>
            <person name="Wilkins M.J."/>
            <person name="Williams K.H."/>
            <person name="Banfield J.F."/>
        </authorList>
    </citation>
    <scope>NUCLEOTIDE SEQUENCE [LARGE SCALE GENOMIC DNA]</scope>
</reference>